<dbReference type="AlphaFoldDB" id="A0A315VWF1"/>
<evidence type="ECO:0000313" key="1">
    <source>
        <dbReference type="EMBL" id="PWA27217.1"/>
    </source>
</evidence>
<dbReference type="GO" id="GO:0005509">
    <property type="term" value="F:calcium ion binding"/>
    <property type="evidence" value="ECO:0007669"/>
    <property type="project" value="InterPro"/>
</dbReference>
<protein>
    <submittedName>
        <fullName evidence="1">Uncharacterized protein</fullName>
    </submittedName>
</protein>
<accession>A0A315VWF1</accession>
<dbReference type="Proteomes" id="UP000250572">
    <property type="component" value="Unassembled WGS sequence"/>
</dbReference>
<dbReference type="SUPFAM" id="SSF47874">
    <property type="entry name" value="Annexin"/>
    <property type="match status" value="1"/>
</dbReference>
<dbReference type="GO" id="GO:0005544">
    <property type="term" value="F:calcium-dependent phospholipid binding"/>
    <property type="evidence" value="ECO:0007669"/>
    <property type="project" value="InterPro"/>
</dbReference>
<organism evidence="1 2">
    <name type="scientific">Gambusia affinis</name>
    <name type="common">Western mosquitofish</name>
    <name type="synonym">Heterandria affinis</name>
    <dbReference type="NCBI Taxonomy" id="33528"/>
    <lineage>
        <taxon>Eukaryota</taxon>
        <taxon>Metazoa</taxon>
        <taxon>Chordata</taxon>
        <taxon>Craniata</taxon>
        <taxon>Vertebrata</taxon>
        <taxon>Euteleostomi</taxon>
        <taxon>Actinopterygii</taxon>
        <taxon>Neopterygii</taxon>
        <taxon>Teleostei</taxon>
        <taxon>Neoteleostei</taxon>
        <taxon>Acanthomorphata</taxon>
        <taxon>Ovalentaria</taxon>
        <taxon>Atherinomorphae</taxon>
        <taxon>Cyprinodontiformes</taxon>
        <taxon>Poeciliidae</taxon>
        <taxon>Poeciliinae</taxon>
        <taxon>Gambusia</taxon>
    </lineage>
</organism>
<name>A0A315VWF1_GAMAF</name>
<proteinExistence type="predicted"/>
<evidence type="ECO:0000313" key="2">
    <source>
        <dbReference type="Proteomes" id="UP000250572"/>
    </source>
</evidence>
<sequence length="203" mass="22087">MAHPTFIDRIKPFAIRPFTAALTGRGLPTIGPILKAALELSLRNMQNNKKLRGVTGRTGVWPVHYRVYVSGFPPPVLLSSLQAALGAFLDGYSSAVSPAHPVQIRIIRLSWATLGKLSSHLRKFCFIPVKIKKKKNNQLGKPPKIFKMATRGTVKASANFNASADAEVLHKAMKGLGKILILRSNLQQTGECFMEGPPPSAPV</sequence>
<dbReference type="EMBL" id="NHOQ01001073">
    <property type="protein sequence ID" value="PWA27217.1"/>
    <property type="molecule type" value="Genomic_DNA"/>
</dbReference>
<keyword evidence="2" id="KW-1185">Reference proteome</keyword>
<dbReference type="InterPro" id="IPR037104">
    <property type="entry name" value="Annexin_sf"/>
</dbReference>
<reference evidence="1 2" key="1">
    <citation type="journal article" date="2018" name="G3 (Bethesda)">
        <title>A High-Quality Reference Genome for the Invasive Mosquitofish Gambusia affinis Using a Chicago Library.</title>
        <authorList>
            <person name="Hoffberg S.L."/>
            <person name="Troendle N.J."/>
            <person name="Glenn T.C."/>
            <person name="Mahmud O."/>
            <person name="Louha S."/>
            <person name="Chalopin D."/>
            <person name="Bennetzen J.L."/>
            <person name="Mauricio R."/>
        </authorList>
    </citation>
    <scope>NUCLEOTIDE SEQUENCE [LARGE SCALE GENOMIC DNA]</scope>
    <source>
        <strain evidence="1">NE01/NJP1002.9</strain>
        <tissue evidence="1">Muscle</tissue>
    </source>
</reference>
<comment type="caution">
    <text evidence="1">The sequence shown here is derived from an EMBL/GenBank/DDBJ whole genome shotgun (WGS) entry which is preliminary data.</text>
</comment>
<gene>
    <name evidence="1" type="ORF">CCH79_00013894</name>
</gene>